<reference evidence="3" key="1">
    <citation type="submission" date="2020-02" db="EMBL/GenBank/DDBJ databases">
        <authorList>
            <person name="Scholz U."/>
            <person name="Mascher M."/>
            <person name="Fiebig A."/>
        </authorList>
    </citation>
    <scope>NUCLEOTIDE SEQUENCE</scope>
</reference>
<dbReference type="SMART" id="SM00937">
    <property type="entry name" value="PCRF"/>
    <property type="match status" value="1"/>
</dbReference>
<evidence type="ECO:0000313" key="4">
    <source>
        <dbReference type="Proteomes" id="UP000663760"/>
    </source>
</evidence>
<dbReference type="InterPro" id="IPR045853">
    <property type="entry name" value="Pep_chain_release_fac_I_sf"/>
</dbReference>
<keyword evidence="4" id="KW-1185">Reference proteome</keyword>
<dbReference type="OrthoDB" id="2019491at2759"/>
<organism evidence="3 4">
    <name type="scientific">Spirodela intermedia</name>
    <name type="common">Intermediate duckweed</name>
    <dbReference type="NCBI Taxonomy" id="51605"/>
    <lineage>
        <taxon>Eukaryota</taxon>
        <taxon>Viridiplantae</taxon>
        <taxon>Streptophyta</taxon>
        <taxon>Embryophyta</taxon>
        <taxon>Tracheophyta</taxon>
        <taxon>Spermatophyta</taxon>
        <taxon>Magnoliopsida</taxon>
        <taxon>Liliopsida</taxon>
        <taxon>Araceae</taxon>
        <taxon>Lemnoideae</taxon>
        <taxon>Spirodela</taxon>
    </lineage>
</organism>
<dbReference type="EMBL" id="LR746277">
    <property type="protein sequence ID" value="CAA7408094.1"/>
    <property type="molecule type" value="Genomic_DNA"/>
</dbReference>
<dbReference type="InterPro" id="IPR000352">
    <property type="entry name" value="Pep_chain_release_fac_I"/>
</dbReference>
<dbReference type="InterPro" id="IPR005139">
    <property type="entry name" value="PCRF"/>
</dbReference>
<dbReference type="PANTHER" id="PTHR43116">
    <property type="entry name" value="PEPTIDE CHAIN RELEASE FACTOR 2"/>
    <property type="match status" value="1"/>
</dbReference>
<dbReference type="GO" id="GO:0005737">
    <property type="term" value="C:cytoplasm"/>
    <property type="evidence" value="ECO:0007669"/>
    <property type="project" value="UniProtKB-ARBA"/>
</dbReference>
<protein>
    <recommendedName>
        <fullName evidence="2">Peptide chain release factor domain-containing protein</fullName>
    </recommendedName>
</protein>
<dbReference type="PANTHER" id="PTHR43116:SF4">
    <property type="entry name" value="PEPTIDE CHAIN RELEASE FACTOR PRFB3, CHLOROPLASTIC"/>
    <property type="match status" value="1"/>
</dbReference>
<evidence type="ECO:0000313" key="3">
    <source>
        <dbReference type="EMBL" id="CAA7408094.1"/>
    </source>
</evidence>
<comment type="similarity">
    <text evidence="1">Belongs to the prokaryotic/mitochondrial release factor family.</text>
</comment>
<dbReference type="Proteomes" id="UP000663760">
    <property type="component" value="Chromosome 14"/>
</dbReference>
<dbReference type="Gene3D" id="3.30.160.20">
    <property type="match status" value="1"/>
</dbReference>
<dbReference type="SUPFAM" id="SSF75620">
    <property type="entry name" value="Release factor"/>
    <property type="match status" value="1"/>
</dbReference>
<dbReference type="GO" id="GO:0003747">
    <property type="term" value="F:translation release factor activity"/>
    <property type="evidence" value="ECO:0007669"/>
    <property type="project" value="InterPro"/>
</dbReference>
<feature type="domain" description="Peptide chain release factor" evidence="2">
    <location>
        <begin position="128"/>
        <end position="239"/>
    </location>
</feature>
<evidence type="ECO:0000259" key="2">
    <source>
        <dbReference type="SMART" id="SM00937"/>
    </source>
</evidence>
<evidence type="ECO:0000256" key="1">
    <source>
        <dbReference type="ARBA" id="ARBA00010835"/>
    </source>
</evidence>
<name>A0A7I8LFT1_SPIIN</name>
<dbReference type="Pfam" id="PF03462">
    <property type="entry name" value="PCRF"/>
    <property type="match status" value="1"/>
</dbReference>
<proteinExistence type="inferred from homology"/>
<accession>A0A7I8LFT1</accession>
<dbReference type="Gene3D" id="3.30.70.1660">
    <property type="match status" value="1"/>
</dbReference>
<sequence length="410" mass="45878">MAESMSLGGTARLPERRAWREGRWVCCSARGSQSMEDRNNKVSKELGFFSFKKKIEDAVSRAQMIASAALEAEEARRVEQEEVLLRYNLWDDPTRSSESLRRLSNATKAVNALKDLQYKAEEAKLITELAEMDSINHQLFKQAYDASVDVNKFLDQYEMSKLLTGPYDREGACVTITAESEDIASQMWAEKLVRMYTRWSGRHGYEARVVERVSSQGIGVSLATIELESEYVYGYLSGETGAHLMINNSSSNGSTSQEAISAAVDVIPLFLESTAELHVDEADLEISSPSRHDGAPSGHEMGSAVAIRHIPTGIIVQCSGERSRFANKMKALNRLKAKLLVISREQQEAANPNGIRKPEVRRRYLLRPQRLVQDVKTGVQLPGLNSILDGNIEPLIRAHISLRRGRYPEF</sequence>
<gene>
    <name evidence="3" type="ORF">SI8410_14018772</name>
</gene>
<dbReference type="AlphaFoldDB" id="A0A7I8LFT1"/>
<dbReference type="Pfam" id="PF00472">
    <property type="entry name" value="RF-1"/>
    <property type="match status" value="1"/>
</dbReference>